<keyword evidence="11" id="KW-1185">Reference proteome</keyword>
<feature type="domain" description="Major facilitator superfamily associated" evidence="9">
    <location>
        <begin position="6"/>
        <end position="363"/>
    </location>
</feature>
<evidence type="ECO:0000256" key="6">
    <source>
        <dbReference type="ARBA" id="ARBA00022989"/>
    </source>
</evidence>
<dbReference type="GO" id="GO:0030395">
    <property type="term" value="F:lactose binding"/>
    <property type="evidence" value="ECO:0007669"/>
    <property type="project" value="TreeGrafter"/>
</dbReference>
<evidence type="ECO:0000256" key="2">
    <source>
        <dbReference type="ARBA" id="ARBA00022448"/>
    </source>
</evidence>
<dbReference type="EMBL" id="JAGSGD010000001">
    <property type="protein sequence ID" value="MBR7620474.1"/>
    <property type="molecule type" value="Genomic_DNA"/>
</dbReference>
<feature type="transmembrane region" description="Helical" evidence="8">
    <location>
        <begin position="243"/>
        <end position="259"/>
    </location>
</feature>
<evidence type="ECO:0000256" key="3">
    <source>
        <dbReference type="ARBA" id="ARBA00022475"/>
    </source>
</evidence>
<keyword evidence="7 8" id="KW-0472">Membrane</keyword>
<name>A0A941D330_9CAUL</name>
<evidence type="ECO:0000256" key="4">
    <source>
        <dbReference type="ARBA" id="ARBA00022519"/>
    </source>
</evidence>
<organism evidence="10 11">
    <name type="scientific">Phenylobacterium glaciei</name>
    <dbReference type="NCBI Taxonomy" id="2803784"/>
    <lineage>
        <taxon>Bacteria</taxon>
        <taxon>Pseudomonadati</taxon>
        <taxon>Pseudomonadota</taxon>
        <taxon>Alphaproteobacteria</taxon>
        <taxon>Caulobacterales</taxon>
        <taxon>Caulobacteraceae</taxon>
        <taxon>Phenylobacterium</taxon>
    </lineage>
</organism>
<feature type="transmembrane region" description="Helical" evidence="8">
    <location>
        <begin position="271"/>
        <end position="288"/>
    </location>
</feature>
<dbReference type="AlphaFoldDB" id="A0A941D330"/>
<protein>
    <submittedName>
        <fullName evidence="10">MFS transporter</fullName>
    </submittedName>
</protein>
<sequence>MSSTLRLGLFYGTLFLGSGAASPYIPVWFDHRGLSGAQIGIILSAPMLARVVTGPLLAMWADSFSLRRTPLILMGLAMALAYGLLAAPFGFAWWFGLWFIGSTLYATIVPLTDVIVLARSQADGFNYGWPRGIGSAAFVVANIGMGLLLARGSPELVLIWITVAALMTGIGAQYLLPPDPVREGGGVAAISERMAGLGDLLRDKDFMLVVVSAGLIQAAHAFYYSFSTLAWRNQGIPEDMTGLLWAVGVGVEVAFLWFMEPWRRRFGARNLLVLGGVAAVVRWGALALSPPLWIVFPIQMLHTFTYAATFIGALQLVDRLSKPSNASAAQTINSALSGGVLSGVATIVSGALFDRIGAHGYFVMAAMSVAGLAGAIRLYGVRRLDG</sequence>
<feature type="transmembrane region" description="Helical" evidence="8">
    <location>
        <begin position="359"/>
        <end position="380"/>
    </location>
</feature>
<dbReference type="PIRSF" id="PIRSF004925">
    <property type="entry name" value="HcaT"/>
    <property type="match status" value="1"/>
</dbReference>
<gene>
    <name evidence="10" type="ORF">JKL49_13860</name>
</gene>
<comment type="subcellular location">
    <subcellularLocation>
        <location evidence="1">Cell inner membrane</location>
        <topology evidence="1">Multi-pass membrane protein</topology>
    </subcellularLocation>
</comment>
<feature type="transmembrane region" description="Helical" evidence="8">
    <location>
        <begin position="294"/>
        <end position="314"/>
    </location>
</feature>
<dbReference type="GO" id="GO:0005886">
    <property type="term" value="C:plasma membrane"/>
    <property type="evidence" value="ECO:0007669"/>
    <property type="project" value="UniProtKB-SubCell"/>
</dbReference>
<accession>A0A941D330</accession>
<reference evidence="10" key="1">
    <citation type="submission" date="2021-04" db="EMBL/GenBank/DDBJ databases">
        <title>Draft genome assembly of strain Phenylobacterium sp. 20VBR1 using MiniION and Illumina platforms.</title>
        <authorList>
            <person name="Thomas F.A."/>
            <person name="Krishnan K.P."/>
            <person name="Sinha R.K."/>
        </authorList>
    </citation>
    <scope>NUCLEOTIDE SEQUENCE</scope>
    <source>
        <strain evidence="10">20VBR1</strain>
    </source>
</reference>
<dbReference type="NCBIfam" id="NF037955">
    <property type="entry name" value="mfs"/>
    <property type="match status" value="1"/>
</dbReference>
<evidence type="ECO:0000313" key="10">
    <source>
        <dbReference type="EMBL" id="MBR7620474.1"/>
    </source>
</evidence>
<dbReference type="SUPFAM" id="SSF103473">
    <property type="entry name" value="MFS general substrate transporter"/>
    <property type="match status" value="1"/>
</dbReference>
<evidence type="ECO:0000256" key="8">
    <source>
        <dbReference type="SAM" id="Phobius"/>
    </source>
</evidence>
<dbReference type="InterPro" id="IPR026032">
    <property type="entry name" value="HcaT-like"/>
</dbReference>
<feature type="transmembrane region" description="Helical" evidence="8">
    <location>
        <begin position="206"/>
        <end position="223"/>
    </location>
</feature>
<keyword evidence="2" id="KW-0813">Transport</keyword>
<dbReference type="Pfam" id="PF12832">
    <property type="entry name" value="MFS_1_like"/>
    <property type="match status" value="1"/>
</dbReference>
<dbReference type="Proteomes" id="UP000622580">
    <property type="component" value="Unassembled WGS sequence"/>
</dbReference>
<feature type="transmembrane region" description="Helical" evidence="8">
    <location>
        <begin position="97"/>
        <end position="117"/>
    </location>
</feature>
<feature type="transmembrane region" description="Helical" evidence="8">
    <location>
        <begin position="156"/>
        <end position="176"/>
    </location>
</feature>
<evidence type="ECO:0000256" key="1">
    <source>
        <dbReference type="ARBA" id="ARBA00004429"/>
    </source>
</evidence>
<proteinExistence type="predicted"/>
<feature type="transmembrane region" description="Helical" evidence="8">
    <location>
        <begin position="129"/>
        <end position="150"/>
    </location>
</feature>
<dbReference type="PANTHER" id="PTHR23522:SF10">
    <property type="entry name" value="3-PHENYLPROPIONIC ACID TRANSPORTER-RELATED"/>
    <property type="match status" value="1"/>
</dbReference>
<feature type="transmembrane region" description="Helical" evidence="8">
    <location>
        <begin position="37"/>
        <end position="59"/>
    </location>
</feature>
<dbReference type="GO" id="GO:0015528">
    <property type="term" value="F:lactose:proton symporter activity"/>
    <property type="evidence" value="ECO:0007669"/>
    <property type="project" value="TreeGrafter"/>
</dbReference>
<dbReference type="RefSeq" id="WP_215341209.1">
    <property type="nucleotide sequence ID" value="NZ_JAGSGD010000001.1"/>
</dbReference>
<dbReference type="InterPro" id="IPR024989">
    <property type="entry name" value="MFS_assoc_dom"/>
</dbReference>
<keyword evidence="3" id="KW-1003">Cell membrane</keyword>
<keyword evidence="6 8" id="KW-1133">Transmembrane helix</keyword>
<feature type="transmembrane region" description="Helical" evidence="8">
    <location>
        <begin position="335"/>
        <end position="353"/>
    </location>
</feature>
<feature type="transmembrane region" description="Helical" evidence="8">
    <location>
        <begin position="71"/>
        <end position="91"/>
    </location>
</feature>
<dbReference type="InterPro" id="IPR036259">
    <property type="entry name" value="MFS_trans_sf"/>
</dbReference>
<evidence type="ECO:0000256" key="7">
    <source>
        <dbReference type="ARBA" id="ARBA00023136"/>
    </source>
</evidence>
<evidence type="ECO:0000256" key="5">
    <source>
        <dbReference type="ARBA" id="ARBA00022692"/>
    </source>
</evidence>
<evidence type="ECO:0000259" key="9">
    <source>
        <dbReference type="Pfam" id="PF12832"/>
    </source>
</evidence>
<comment type="caution">
    <text evidence="10">The sequence shown here is derived from an EMBL/GenBank/DDBJ whole genome shotgun (WGS) entry which is preliminary data.</text>
</comment>
<dbReference type="Gene3D" id="1.20.1250.20">
    <property type="entry name" value="MFS general substrate transporter like domains"/>
    <property type="match status" value="2"/>
</dbReference>
<keyword evidence="4" id="KW-0997">Cell inner membrane</keyword>
<dbReference type="PANTHER" id="PTHR23522">
    <property type="entry name" value="BLL5896 PROTEIN"/>
    <property type="match status" value="1"/>
</dbReference>
<evidence type="ECO:0000313" key="11">
    <source>
        <dbReference type="Proteomes" id="UP000622580"/>
    </source>
</evidence>
<keyword evidence="5 8" id="KW-0812">Transmembrane</keyword>